<dbReference type="PANTHER" id="PTHR30050:SF4">
    <property type="entry name" value="ATP-BINDING PROTEIN RV3427C IN INSERTION SEQUENCE-RELATED"/>
    <property type="match status" value="1"/>
</dbReference>
<reference evidence="4" key="1">
    <citation type="submission" date="2017-03" db="EMBL/GenBank/DDBJ databases">
        <authorList>
            <person name="Monnet C."/>
        </authorList>
    </citation>
    <scope>NUCLEOTIDE SEQUENCE [LARGE SCALE GENOMIC DNA]</scope>
    <source>
        <strain evidence="4">SJ5-8</strain>
    </source>
</reference>
<evidence type="ECO:0000313" key="4">
    <source>
        <dbReference type="Proteomes" id="UP000234462"/>
    </source>
</evidence>
<keyword evidence="4" id="KW-1185">Reference proteome</keyword>
<evidence type="ECO:0000256" key="1">
    <source>
        <dbReference type="SAM" id="MobiDB-lite"/>
    </source>
</evidence>
<gene>
    <name evidence="3" type="ORF">BJEO58_00385</name>
</gene>
<dbReference type="InterPro" id="IPR002611">
    <property type="entry name" value="IstB_ATP-bd"/>
</dbReference>
<evidence type="ECO:0000313" key="3">
    <source>
        <dbReference type="EMBL" id="SMY10810.1"/>
    </source>
</evidence>
<dbReference type="Pfam" id="PF01695">
    <property type="entry name" value="IstB_IS21"/>
    <property type="match status" value="1"/>
</dbReference>
<dbReference type="SUPFAM" id="SSF52540">
    <property type="entry name" value="P-loop containing nucleoside triphosphate hydrolases"/>
    <property type="match status" value="1"/>
</dbReference>
<dbReference type="Proteomes" id="UP000234462">
    <property type="component" value="Unassembled WGS sequence"/>
</dbReference>
<organism evidence="3 4">
    <name type="scientific">Brevibacterium jeotgali</name>
    <dbReference type="NCBI Taxonomy" id="1262550"/>
    <lineage>
        <taxon>Bacteria</taxon>
        <taxon>Bacillati</taxon>
        <taxon>Actinomycetota</taxon>
        <taxon>Actinomycetes</taxon>
        <taxon>Micrococcales</taxon>
        <taxon>Brevibacteriaceae</taxon>
        <taxon>Brevibacterium</taxon>
    </lineage>
</organism>
<protein>
    <submittedName>
        <fullName evidence="3">IstB-like ATP binding protein</fullName>
    </submittedName>
</protein>
<dbReference type="CDD" id="cd00009">
    <property type="entry name" value="AAA"/>
    <property type="match status" value="1"/>
</dbReference>
<evidence type="ECO:0000259" key="2">
    <source>
        <dbReference type="Pfam" id="PF01695"/>
    </source>
</evidence>
<dbReference type="GO" id="GO:0006260">
    <property type="term" value="P:DNA replication"/>
    <property type="evidence" value="ECO:0007669"/>
    <property type="project" value="TreeGrafter"/>
</dbReference>
<dbReference type="EMBL" id="FXZM01000002">
    <property type="protein sequence ID" value="SMY10810.1"/>
    <property type="molecule type" value="Genomic_DNA"/>
</dbReference>
<accession>A0A2H1L209</accession>
<dbReference type="InterPro" id="IPR027417">
    <property type="entry name" value="P-loop_NTPase"/>
</dbReference>
<dbReference type="Gene3D" id="3.40.50.300">
    <property type="entry name" value="P-loop containing nucleotide triphosphate hydrolases"/>
    <property type="match status" value="1"/>
</dbReference>
<feature type="domain" description="IstB-like ATP-binding" evidence="2">
    <location>
        <begin position="18"/>
        <end position="141"/>
    </location>
</feature>
<feature type="region of interest" description="Disordered" evidence="1">
    <location>
        <begin position="1"/>
        <end position="25"/>
    </location>
</feature>
<name>A0A2H1L209_9MICO</name>
<dbReference type="AlphaFoldDB" id="A0A2H1L209"/>
<proteinExistence type="predicted"/>
<dbReference type="PANTHER" id="PTHR30050">
    <property type="entry name" value="CHROMOSOMAL REPLICATION INITIATOR PROTEIN DNAA"/>
    <property type="match status" value="1"/>
</dbReference>
<dbReference type="GO" id="GO:0005524">
    <property type="term" value="F:ATP binding"/>
    <property type="evidence" value="ECO:0007669"/>
    <property type="project" value="InterPro"/>
</dbReference>
<sequence length="149" mass="15977">MTHRRVHYSGVRPASRRKQAGLPAGKTFSSWREADSSIPLPAQQALAGLEWVHRSENLALSGPSGTGKTHFVEALAHKAIDEGLRVAWHTLESLEQAVSSAAVDGSIARTIGRITRCDVIVVDDIGMLPSGQAAGEAFYRLCMSVAAWS</sequence>